<sequence length="292" mass="32068">MNTTPPHSRHTVSTTSNNADDTQDSASNASSSTDKRSYKLSHTVPNETWDKAITAVEQQGMSLRAAAKLYGVHFAALHRRVKKRAQGGQSSKGSSGYFHPSDEAGIMRVVVARAELGVLMTFDELMRLVEASALRKLPDISVAGARNLLTRFQSRNENSIRHIIDDWPAPWPAKVTSRASDISTRHQPYLEHPGFDFGSTAHGGAENPIMSEPKKRRVQHDVAVPCLEVGDLLTAVRLVTSERLPVHALPHVVTAINAFLDCIDLWTLLDAVKLGSERLLDRVMAKVDAARL</sequence>
<evidence type="ECO:0000259" key="2">
    <source>
        <dbReference type="Pfam" id="PF05225"/>
    </source>
</evidence>
<dbReference type="Proteomes" id="UP000429523">
    <property type="component" value="Unassembled WGS sequence"/>
</dbReference>
<dbReference type="EMBL" id="QXGF01002264">
    <property type="protein sequence ID" value="KAE8925428.1"/>
    <property type="molecule type" value="Genomic_DNA"/>
</dbReference>
<dbReference type="GO" id="GO:0003677">
    <property type="term" value="F:DNA binding"/>
    <property type="evidence" value="ECO:0007669"/>
    <property type="project" value="InterPro"/>
</dbReference>
<reference evidence="3 4" key="1">
    <citation type="submission" date="2018-08" db="EMBL/GenBank/DDBJ databases">
        <title>Genomic investigation of the strawberry pathogen Phytophthora fragariae indicates pathogenicity is determined by transcriptional variation in three key races.</title>
        <authorList>
            <person name="Adams T.M."/>
            <person name="Armitage A.D."/>
            <person name="Sobczyk M.K."/>
            <person name="Bates H.J."/>
            <person name="Dunwell J.M."/>
            <person name="Nellist C.F."/>
            <person name="Harrison R.J."/>
        </authorList>
    </citation>
    <scope>NUCLEOTIDE SEQUENCE [LARGE SCALE GENOMIC DNA]</scope>
    <source>
        <strain evidence="3 4">NOV-9</strain>
    </source>
</reference>
<organism evidence="3 4">
    <name type="scientific">Phytophthora fragariae</name>
    <dbReference type="NCBI Taxonomy" id="53985"/>
    <lineage>
        <taxon>Eukaryota</taxon>
        <taxon>Sar</taxon>
        <taxon>Stramenopiles</taxon>
        <taxon>Oomycota</taxon>
        <taxon>Peronosporomycetes</taxon>
        <taxon>Peronosporales</taxon>
        <taxon>Peronosporaceae</taxon>
        <taxon>Phytophthora</taxon>
    </lineage>
</organism>
<dbReference type="InterPro" id="IPR009057">
    <property type="entry name" value="Homeodomain-like_sf"/>
</dbReference>
<dbReference type="Pfam" id="PF05225">
    <property type="entry name" value="HTH_psq"/>
    <property type="match status" value="1"/>
</dbReference>
<dbReference type="Gene3D" id="1.10.10.60">
    <property type="entry name" value="Homeodomain-like"/>
    <property type="match status" value="1"/>
</dbReference>
<gene>
    <name evidence="3" type="ORF">PF009_g24361</name>
</gene>
<feature type="region of interest" description="Disordered" evidence="1">
    <location>
        <begin position="1"/>
        <end position="42"/>
    </location>
</feature>
<accession>A0A6A3E6E5</accession>
<evidence type="ECO:0000256" key="1">
    <source>
        <dbReference type="SAM" id="MobiDB-lite"/>
    </source>
</evidence>
<proteinExistence type="predicted"/>
<feature type="compositionally biased region" description="Polar residues" evidence="1">
    <location>
        <begin position="1"/>
        <end position="32"/>
    </location>
</feature>
<evidence type="ECO:0000313" key="4">
    <source>
        <dbReference type="Proteomes" id="UP000429523"/>
    </source>
</evidence>
<evidence type="ECO:0000313" key="3">
    <source>
        <dbReference type="EMBL" id="KAE8925428.1"/>
    </source>
</evidence>
<name>A0A6A3E6E5_9STRA</name>
<comment type="caution">
    <text evidence="3">The sequence shown here is derived from an EMBL/GenBank/DDBJ whole genome shotgun (WGS) entry which is preliminary data.</text>
</comment>
<dbReference type="InterPro" id="IPR007889">
    <property type="entry name" value="HTH_Psq"/>
</dbReference>
<dbReference type="AlphaFoldDB" id="A0A6A3E6E5"/>
<feature type="domain" description="HTH psq-type" evidence="2">
    <location>
        <begin position="47"/>
        <end position="84"/>
    </location>
</feature>
<dbReference type="SUPFAM" id="SSF46689">
    <property type="entry name" value="Homeodomain-like"/>
    <property type="match status" value="1"/>
</dbReference>
<protein>
    <recommendedName>
        <fullName evidence="2">HTH psq-type domain-containing protein</fullName>
    </recommendedName>
</protein>